<dbReference type="Pfam" id="PF20124">
    <property type="entry name" value="DUF6514"/>
    <property type="match status" value="1"/>
</dbReference>
<dbReference type="OrthoDB" id="2066042at2"/>
<dbReference type="AlphaFoldDB" id="A0A0K8J5C5"/>
<keyword evidence="2" id="KW-1185">Reference proteome</keyword>
<dbReference type="Proteomes" id="UP000196053">
    <property type="component" value="Chromosome I"/>
</dbReference>
<dbReference type="EMBL" id="LN879430">
    <property type="protein sequence ID" value="CUH92548.1"/>
    <property type="molecule type" value="Genomic_DNA"/>
</dbReference>
<dbReference type="KEGG" id="hsd:SD1D_1001"/>
<evidence type="ECO:0000313" key="2">
    <source>
        <dbReference type="Proteomes" id="UP000196053"/>
    </source>
</evidence>
<dbReference type="InterPro" id="IPR017016">
    <property type="entry name" value="UCP033595"/>
</dbReference>
<gene>
    <name evidence="1" type="ORF">SD1D_1001</name>
</gene>
<proteinExistence type="predicted"/>
<sequence length="91" mass="10442">MLIKSLKTTVNTRANKDVEIIYNLFFKNALYSLECIKMNCNNKEPNNYCLVENFTEDETEAETILHILAKGMAAPIHIKDLIEDLSISLTY</sequence>
<name>A0A0K8J5C5_9FIRM</name>
<dbReference type="RefSeq" id="WP_058257906.1">
    <property type="nucleotide sequence ID" value="NZ_DUPS01000029.1"/>
</dbReference>
<protein>
    <submittedName>
        <fullName evidence="1">Uncharacterized protein</fullName>
    </submittedName>
</protein>
<reference evidence="2" key="1">
    <citation type="submission" date="2015-09" db="EMBL/GenBank/DDBJ databases">
        <authorList>
            <person name="Wibberg D."/>
        </authorList>
    </citation>
    <scope>NUCLEOTIDE SEQUENCE [LARGE SCALE GENOMIC DNA]</scope>
    <source>
        <strain evidence="2">SD1D</strain>
    </source>
</reference>
<evidence type="ECO:0000313" key="1">
    <source>
        <dbReference type="EMBL" id="CUH92548.1"/>
    </source>
</evidence>
<accession>A0A0K8J5C5</accession>
<organism evidence="1 2">
    <name type="scientific">Herbinix luporum</name>
    <dbReference type="NCBI Taxonomy" id="1679721"/>
    <lineage>
        <taxon>Bacteria</taxon>
        <taxon>Bacillati</taxon>
        <taxon>Bacillota</taxon>
        <taxon>Clostridia</taxon>
        <taxon>Lachnospirales</taxon>
        <taxon>Lachnospiraceae</taxon>
        <taxon>Herbinix</taxon>
    </lineage>
</organism>